<reference evidence="2" key="2">
    <citation type="submission" date="2017-06" db="EMBL/GenBank/DDBJ databases">
        <title>WGS assembly of Brachypodium distachyon.</title>
        <authorList>
            <consortium name="The International Brachypodium Initiative"/>
            <person name="Lucas S."/>
            <person name="Harmon-Smith M."/>
            <person name="Lail K."/>
            <person name="Tice H."/>
            <person name="Grimwood J."/>
            <person name="Bruce D."/>
            <person name="Barry K."/>
            <person name="Shu S."/>
            <person name="Lindquist E."/>
            <person name="Wang M."/>
            <person name="Pitluck S."/>
            <person name="Vogel J.P."/>
            <person name="Garvin D.F."/>
            <person name="Mockler T.C."/>
            <person name="Schmutz J."/>
            <person name="Rokhsar D."/>
            <person name="Bevan M.W."/>
        </authorList>
    </citation>
    <scope>NUCLEOTIDE SEQUENCE</scope>
    <source>
        <strain evidence="2">Bd21</strain>
    </source>
</reference>
<protein>
    <submittedName>
        <fullName evidence="2 3">Uncharacterized protein</fullName>
    </submittedName>
</protein>
<dbReference type="OrthoDB" id="674105at2759"/>
<accession>A0A2K2DCB9</accession>
<reference evidence="3" key="3">
    <citation type="submission" date="2018-08" db="UniProtKB">
        <authorList>
            <consortium name="EnsemblPlants"/>
        </authorList>
    </citation>
    <scope>IDENTIFICATION</scope>
    <source>
        <strain evidence="3">cv. Bd21</strain>
    </source>
</reference>
<dbReference type="Proteomes" id="UP000008810">
    <property type="component" value="Chromosome 2"/>
</dbReference>
<dbReference type="EnsemblPlants" id="PNT71917">
    <property type="protein sequence ID" value="PNT71917"/>
    <property type="gene ID" value="BRADI_2g37380v3"/>
</dbReference>
<evidence type="ECO:0000313" key="4">
    <source>
        <dbReference type="Proteomes" id="UP000008810"/>
    </source>
</evidence>
<evidence type="ECO:0000256" key="1">
    <source>
        <dbReference type="SAM" id="MobiDB-lite"/>
    </source>
</evidence>
<evidence type="ECO:0000313" key="3">
    <source>
        <dbReference type="EnsemblPlants" id="PNT71917"/>
    </source>
</evidence>
<feature type="region of interest" description="Disordered" evidence="1">
    <location>
        <begin position="408"/>
        <end position="434"/>
    </location>
</feature>
<dbReference type="AlphaFoldDB" id="A0A2K2DCB9"/>
<feature type="region of interest" description="Disordered" evidence="1">
    <location>
        <begin position="467"/>
        <end position="494"/>
    </location>
</feature>
<evidence type="ECO:0000313" key="2">
    <source>
        <dbReference type="EMBL" id="PNT71917.1"/>
    </source>
</evidence>
<keyword evidence="4" id="KW-1185">Reference proteome</keyword>
<dbReference type="RefSeq" id="XP_024313993.1">
    <property type="nucleotide sequence ID" value="XM_024458225.1"/>
</dbReference>
<gene>
    <name evidence="3" type="primary">LOC100837066</name>
    <name evidence="2" type="ORF">BRADI_2g37380v3</name>
</gene>
<sequence>MSRQHQVAAVRRPMERGAPHEHGLICATRRSRAGDCIVSSFVKAKVLSSMGWVCALFSTFSEHKRDIMGRMGLAGLLKVPPDTEVDESFSLWLIRNVEDSDGDVLKIHTRNVGTLAMRAIDVFMVAGIPCEGQEIELDDKKPSPNLVRFIRNTMGLRTTTSAEQYISMEDVESVLAKNYVNHMTYEELHAFKVAVVIYVVSWFLAPVGDAPGAVNTEILKHLVDPDSMDDCLNFGSYVIKCIKRSAGRVHYNLSAGTKWVIIHVCPIVLKLGSDTRPHDNFPRIMDFYSDCIQRLVLTERKAGYMSSLDMCGLAQPRDKDDVCYSRGFLCRAASSSRVCAGTRQEPGRADVLVAEVESMMMFGLRVIDQHAERCSEAIRLFTEAKASLQNSVNEMRSRWIDFSVNRGERRKRKCREPEGGQGSEQNGADRHSKMGRIPLSGAKLLLAHDGGSSSQCSIGAAAGDAAVRTEDGGQTTPPGVADSIPLQKFDSSSTPGDPIVVMDDDDEPIFDSTPVPPGPAATFVFGSLDAGDAHYAQANQETPPGADVKMVDEHSRFGVSPFSAGMKHKHTLGPTCRAVLKLLEQKHSYAHDSIWFVHNIPDVLVLEAGQLYAAFRRHGEFSVDVVDALSRLFTALDRDMYLEVGVPDNIWRHFLPASFAVGVVTGEDPGSAKFKDMFIGDHLGYDVENCRMFLAPFPKNGSWVVYTWDFLRREVGVMDPAMQNTTITQSQWTHDDTMQALHTALFECIDNFFRGW</sequence>
<reference evidence="2 3" key="1">
    <citation type="journal article" date="2010" name="Nature">
        <title>Genome sequencing and analysis of the model grass Brachypodium distachyon.</title>
        <authorList>
            <consortium name="International Brachypodium Initiative"/>
        </authorList>
    </citation>
    <scope>NUCLEOTIDE SEQUENCE [LARGE SCALE GENOMIC DNA]</scope>
    <source>
        <strain evidence="2">Bd21</strain>
        <strain evidence="3">cv. Bd21</strain>
    </source>
</reference>
<proteinExistence type="predicted"/>
<dbReference type="GeneID" id="100837066"/>
<dbReference type="Gramene" id="PNT71917">
    <property type="protein sequence ID" value="PNT71917"/>
    <property type="gene ID" value="BRADI_2g37380v3"/>
</dbReference>
<organism evidence="2">
    <name type="scientific">Brachypodium distachyon</name>
    <name type="common">Purple false brome</name>
    <name type="synonym">Trachynia distachya</name>
    <dbReference type="NCBI Taxonomy" id="15368"/>
    <lineage>
        <taxon>Eukaryota</taxon>
        <taxon>Viridiplantae</taxon>
        <taxon>Streptophyta</taxon>
        <taxon>Embryophyta</taxon>
        <taxon>Tracheophyta</taxon>
        <taxon>Spermatophyta</taxon>
        <taxon>Magnoliopsida</taxon>
        <taxon>Liliopsida</taxon>
        <taxon>Poales</taxon>
        <taxon>Poaceae</taxon>
        <taxon>BOP clade</taxon>
        <taxon>Pooideae</taxon>
        <taxon>Stipodae</taxon>
        <taxon>Brachypodieae</taxon>
        <taxon>Brachypodium</taxon>
    </lineage>
</organism>
<dbReference type="EMBL" id="CM000881">
    <property type="protein sequence ID" value="PNT71917.1"/>
    <property type="molecule type" value="Genomic_DNA"/>
</dbReference>
<name>A0A2K2DCB9_BRADI</name>